<accession>A0A084QLE4</accession>
<gene>
    <name evidence="1" type="ORF">S40285_01352</name>
</gene>
<keyword evidence="2" id="KW-1185">Reference proteome</keyword>
<dbReference type="HOGENOM" id="CLU_1375205_0_0_1"/>
<reference evidence="1 2" key="1">
    <citation type="journal article" date="2014" name="BMC Genomics">
        <title>Comparative genome sequencing reveals chemotype-specific gene clusters in the toxigenic black mold Stachybotrys.</title>
        <authorList>
            <person name="Semeiks J."/>
            <person name="Borek D."/>
            <person name="Otwinowski Z."/>
            <person name="Grishin N.V."/>
        </authorList>
    </citation>
    <scope>NUCLEOTIDE SEQUENCE [LARGE SCALE GENOMIC DNA]</scope>
    <source>
        <strain evidence="1 2">IBT 40285</strain>
    </source>
</reference>
<protein>
    <submittedName>
        <fullName evidence="1">Uncharacterized protein</fullName>
    </submittedName>
</protein>
<dbReference type="Proteomes" id="UP000028524">
    <property type="component" value="Unassembled WGS sequence"/>
</dbReference>
<dbReference type="InParanoid" id="A0A084QLE4"/>
<dbReference type="AlphaFoldDB" id="A0A084QLE4"/>
<dbReference type="OrthoDB" id="2363873at2759"/>
<evidence type="ECO:0000313" key="2">
    <source>
        <dbReference type="Proteomes" id="UP000028524"/>
    </source>
</evidence>
<dbReference type="STRING" id="1283841.A0A084QLE4"/>
<proteinExistence type="predicted"/>
<dbReference type="EMBL" id="KL660654">
    <property type="protein sequence ID" value="KFA64779.1"/>
    <property type="molecule type" value="Genomic_DNA"/>
</dbReference>
<evidence type="ECO:0000313" key="1">
    <source>
        <dbReference type="EMBL" id="KFA64779.1"/>
    </source>
</evidence>
<sequence>YFEFPWYQSQDRGVLPYLLPGKAKRSEVYNAGLPGLPSQAITGYEIEYCTHTPSRNATQSDLDASAILFGPGQATSRALLSFTVDCPYEAFYWAFLNGSMISGEVEVEDSTAYPTCSHNVDHITFSIPTNINASKVLQSSDSFGSNTAGLTALGDEGILGALNLDGSLPGPALQEGLVTPYVWLASKVSNYSFPGVVEM</sequence>
<organism evidence="1 2">
    <name type="scientific">Stachybotrys chlorohalonatus (strain IBT 40285)</name>
    <dbReference type="NCBI Taxonomy" id="1283841"/>
    <lineage>
        <taxon>Eukaryota</taxon>
        <taxon>Fungi</taxon>
        <taxon>Dikarya</taxon>
        <taxon>Ascomycota</taxon>
        <taxon>Pezizomycotina</taxon>
        <taxon>Sordariomycetes</taxon>
        <taxon>Hypocreomycetidae</taxon>
        <taxon>Hypocreales</taxon>
        <taxon>Stachybotryaceae</taxon>
        <taxon>Stachybotrys</taxon>
    </lineage>
</organism>
<name>A0A084QLE4_STAC4</name>
<feature type="non-terminal residue" evidence="1">
    <location>
        <position position="1"/>
    </location>
</feature>